<keyword evidence="3" id="KW-0560">Oxidoreductase</keyword>
<dbReference type="Proteomes" id="UP000321662">
    <property type="component" value="Unassembled WGS sequence"/>
</dbReference>
<feature type="domain" description="NADP-dependent oxidoreductase" evidence="7">
    <location>
        <begin position="15"/>
        <end position="263"/>
    </location>
</feature>
<dbReference type="Gene3D" id="3.20.20.100">
    <property type="entry name" value="NADP-dependent oxidoreductase domain"/>
    <property type="match status" value="1"/>
</dbReference>
<keyword evidence="2" id="KW-0521">NADP</keyword>
<dbReference type="SUPFAM" id="SSF51430">
    <property type="entry name" value="NAD(P)-linked oxidoreductase"/>
    <property type="match status" value="1"/>
</dbReference>
<dbReference type="PANTHER" id="PTHR43827:SF3">
    <property type="entry name" value="NADP-DEPENDENT OXIDOREDUCTASE DOMAIN-CONTAINING PROTEIN"/>
    <property type="match status" value="1"/>
</dbReference>
<dbReference type="EMBL" id="BJUY01000023">
    <property type="protein sequence ID" value="GEK91942.1"/>
    <property type="molecule type" value="Genomic_DNA"/>
</dbReference>
<evidence type="ECO:0000256" key="6">
    <source>
        <dbReference type="PIRSR" id="PIRSR000097-3"/>
    </source>
</evidence>
<sequence length="285" mass="33298">MDYVTLTNGIKMPNIGFGMWKNTHDDDEIINCVEKAINVGFRHIDSAAEYENEHLVSKAIEKSGCPRKNLFLTSKLRNEAHGYGNVRKEVETSLEELDTDYLDLYLIHWPVVSGNSEDWAEDNLDTWKAMEELYKEGKLKAIGVSNFSETHLKNLIEHAEIKPMVNQIQIHPGTTQDGVRKYCQEHGIVVQAYSPLNPLNVLKKEDRVREMLQKYNKTMAQILLRFCIKLNTVPLTKSAHMYRIEENFDIFDFELEDEDFDYLLQWMHSDFQETDSQYERPPKFN</sequence>
<feature type="site" description="Lowers pKa of active site Tyr" evidence="6">
    <location>
        <position position="75"/>
    </location>
</feature>
<dbReference type="GO" id="GO:0016616">
    <property type="term" value="F:oxidoreductase activity, acting on the CH-OH group of donors, NAD or NADP as acceptor"/>
    <property type="evidence" value="ECO:0007669"/>
    <property type="project" value="UniProtKB-ARBA"/>
</dbReference>
<dbReference type="OrthoDB" id="191683at2"/>
<dbReference type="InterPro" id="IPR020471">
    <property type="entry name" value="AKR"/>
</dbReference>
<evidence type="ECO:0000313" key="9">
    <source>
        <dbReference type="Proteomes" id="UP000321662"/>
    </source>
</evidence>
<dbReference type="AlphaFoldDB" id="A0A511AWC2"/>
<dbReference type="InterPro" id="IPR036812">
    <property type="entry name" value="NAD(P)_OxRdtase_dom_sf"/>
</dbReference>
<dbReference type="RefSeq" id="WP_146924752.1">
    <property type="nucleotide sequence ID" value="NZ_BJUY01000023.1"/>
</dbReference>
<keyword evidence="9" id="KW-1185">Reference proteome</keyword>
<dbReference type="InterPro" id="IPR023210">
    <property type="entry name" value="NADP_OxRdtase_dom"/>
</dbReference>
<name>A0A511AWC2_9LACT</name>
<proteinExistence type="inferred from homology"/>
<dbReference type="PIRSF" id="PIRSF000097">
    <property type="entry name" value="AKR"/>
    <property type="match status" value="1"/>
</dbReference>
<accession>A0A511AWC2</accession>
<dbReference type="Pfam" id="PF00248">
    <property type="entry name" value="Aldo_ket_red"/>
    <property type="match status" value="1"/>
</dbReference>
<dbReference type="PANTHER" id="PTHR43827">
    <property type="entry name" value="2,5-DIKETO-D-GLUCONIC ACID REDUCTASE"/>
    <property type="match status" value="1"/>
</dbReference>
<evidence type="ECO:0000256" key="1">
    <source>
        <dbReference type="ARBA" id="ARBA00007905"/>
    </source>
</evidence>
<evidence type="ECO:0000256" key="5">
    <source>
        <dbReference type="PIRSR" id="PIRSR000097-2"/>
    </source>
</evidence>
<evidence type="ECO:0000256" key="3">
    <source>
        <dbReference type="ARBA" id="ARBA00023002"/>
    </source>
</evidence>
<reference evidence="8 9" key="1">
    <citation type="submission" date="2019-07" db="EMBL/GenBank/DDBJ databases">
        <title>Whole genome shotgun sequence of Alkalibacterium kapii NBRC 103247.</title>
        <authorList>
            <person name="Hosoyama A."/>
            <person name="Uohara A."/>
            <person name="Ohji S."/>
            <person name="Ichikawa N."/>
        </authorList>
    </citation>
    <scope>NUCLEOTIDE SEQUENCE [LARGE SCALE GENOMIC DNA]</scope>
    <source>
        <strain evidence="8 9">NBRC 103247</strain>
    </source>
</reference>
<dbReference type="FunFam" id="3.20.20.100:FF:000002">
    <property type="entry name" value="2,5-diketo-D-gluconic acid reductase A"/>
    <property type="match status" value="1"/>
</dbReference>
<evidence type="ECO:0000313" key="8">
    <source>
        <dbReference type="EMBL" id="GEK91942.1"/>
    </source>
</evidence>
<gene>
    <name evidence="8" type="ORF">AKA01nite_15640</name>
</gene>
<feature type="binding site" evidence="5">
    <location>
        <position position="108"/>
    </location>
    <ligand>
        <name>substrate</name>
    </ligand>
</feature>
<dbReference type="PROSITE" id="PS00798">
    <property type="entry name" value="ALDOKETO_REDUCTASE_1"/>
    <property type="match status" value="1"/>
</dbReference>
<evidence type="ECO:0000256" key="4">
    <source>
        <dbReference type="PIRSR" id="PIRSR000097-1"/>
    </source>
</evidence>
<comment type="similarity">
    <text evidence="1">Belongs to the aldo/keto reductase family.</text>
</comment>
<dbReference type="CDD" id="cd19071">
    <property type="entry name" value="AKR_AKR1-5-like"/>
    <property type="match status" value="1"/>
</dbReference>
<organism evidence="8 9">
    <name type="scientific">Alkalibacterium kapii</name>
    <dbReference type="NCBI Taxonomy" id="426704"/>
    <lineage>
        <taxon>Bacteria</taxon>
        <taxon>Bacillati</taxon>
        <taxon>Bacillota</taxon>
        <taxon>Bacilli</taxon>
        <taxon>Lactobacillales</taxon>
        <taxon>Carnobacteriaceae</taxon>
        <taxon>Alkalibacterium</taxon>
    </lineage>
</organism>
<protein>
    <submittedName>
        <fullName evidence="8">Oxidoreductase</fullName>
    </submittedName>
</protein>
<evidence type="ECO:0000256" key="2">
    <source>
        <dbReference type="ARBA" id="ARBA00022857"/>
    </source>
</evidence>
<feature type="active site" description="Proton donor" evidence="4">
    <location>
        <position position="50"/>
    </location>
</feature>
<dbReference type="InterPro" id="IPR018170">
    <property type="entry name" value="Aldo/ket_reductase_CS"/>
</dbReference>
<comment type="caution">
    <text evidence="8">The sequence shown here is derived from an EMBL/GenBank/DDBJ whole genome shotgun (WGS) entry which is preliminary data.</text>
</comment>
<dbReference type="PRINTS" id="PR00069">
    <property type="entry name" value="ALDKETRDTASE"/>
</dbReference>
<evidence type="ECO:0000259" key="7">
    <source>
        <dbReference type="Pfam" id="PF00248"/>
    </source>
</evidence>